<sequence>MQSSHKEDIKQELQQAEFRAQSTLESFMNKLREKENQILILENEITRLKSEKNQEIFKIQMECEEKVNKLKNRFSKHKGINFLQDGLKKDEIFRQKYIKIEKESKEEISKLNNEIKDLKSQIETLKHTNVNINSLNGAAECENEWQSIFTKNSNQHSKRLKSDDRNEAEPSFNINKINTNHSNLIKPTKKKLFNLDSNYFSK</sequence>
<dbReference type="AlphaFoldDB" id="A0A8T0FYI9"/>
<dbReference type="Proteomes" id="UP000807504">
    <property type="component" value="Unassembled WGS sequence"/>
</dbReference>
<evidence type="ECO:0000313" key="3">
    <source>
        <dbReference type="Proteomes" id="UP000807504"/>
    </source>
</evidence>
<name>A0A8T0FYI9_ARGBR</name>
<evidence type="ECO:0000256" key="1">
    <source>
        <dbReference type="SAM" id="Coils"/>
    </source>
</evidence>
<reference evidence="2" key="2">
    <citation type="submission" date="2020-06" db="EMBL/GenBank/DDBJ databases">
        <authorList>
            <person name="Sheffer M."/>
        </authorList>
    </citation>
    <scope>NUCLEOTIDE SEQUENCE</scope>
</reference>
<feature type="coiled-coil region" evidence="1">
    <location>
        <begin position="94"/>
        <end position="128"/>
    </location>
</feature>
<protein>
    <submittedName>
        <fullName evidence="2">Uncharacterized protein</fullName>
    </submittedName>
</protein>
<keyword evidence="3" id="KW-1185">Reference proteome</keyword>
<evidence type="ECO:0000313" key="2">
    <source>
        <dbReference type="EMBL" id="KAF8796091.1"/>
    </source>
</evidence>
<reference evidence="2" key="1">
    <citation type="journal article" date="2020" name="bioRxiv">
        <title>Chromosome-level reference genome of the European wasp spider Argiope bruennichi: a resource for studies on range expansion and evolutionary adaptation.</title>
        <authorList>
            <person name="Sheffer M.M."/>
            <person name="Hoppe A."/>
            <person name="Krehenwinkel H."/>
            <person name="Uhl G."/>
            <person name="Kuss A.W."/>
            <person name="Jensen L."/>
            <person name="Jensen C."/>
            <person name="Gillespie R.G."/>
            <person name="Hoff K.J."/>
            <person name="Prost S."/>
        </authorList>
    </citation>
    <scope>NUCLEOTIDE SEQUENCE</scope>
</reference>
<organism evidence="2 3">
    <name type="scientific">Argiope bruennichi</name>
    <name type="common">Wasp spider</name>
    <name type="synonym">Aranea bruennichi</name>
    <dbReference type="NCBI Taxonomy" id="94029"/>
    <lineage>
        <taxon>Eukaryota</taxon>
        <taxon>Metazoa</taxon>
        <taxon>Ecdysozoa</taxon>
        <taxon>Arthropoda</taxon>
        <taxon>Chelicerata</taxon>
        <taxon>Arachnida</taxon>
        <taxon>Araneae</taxon>
        <taxon>Araneomorphae</taxon>
        <taxon>Entelegynae</taxon>
        <taxon>Araneoidea</taxon>
        <taxon>Araneidae</taxon>
        <taxon>Argiope</taxon>
    </lineage>
</organism>
<dbReference type="EMBL" id="JABXBU010000001">
    <property type="protein sequence ID" value="KAF8796091.1"/>
    <property type="molecule type" value="Genomic_DNA"/>
</dbReference>
<feature type="coiled-coil region" evidence="1">
    <location>
        <begin position="6"/>
        <end position="51"/>
    </location>
</feature>
<keyword evidence="1" id="KW-0175">Coiled coil</keyword>
<comment type="caution">
    <text evidence="2">The sequence shown here is derived from an EMBL/GenBank/DDBJ whole genome shotgun (WGS) entry which is preliminary data.</text>
</comment>
<proteinExistence type="predicted"/>
<accession>A0A8T0FYI9</accession>
<gene>
    <name evidence="2" type="ORF">HNY73_000514</name>
</gene>